<dbReference type="InterPro" id="IPR027417">
    <property type="entry name" value="P-loop_NTPase"/>
</dbReference>
<dbReference type="Proteomes" id="UP001431192">
    <property type="component" value="Unassembled WGS sequence"/>
</dbReference>
<evidence type="ECO:0008006" key="3">
    <source>
        <dbReference type="Google" id="ProtNLM"/>
    </source>
</evidence>
<accession>A0ABT2P5E6</accession>
<keyword evidence="2" id="KW-1185">Reference proteome</keyword>
<protein>
    <recommendedName>
        <fullName evidence="3">NACHT domain-containing protein</fullName>
    </recommendedName>
</protein>
<reference evidence="1" key="1">
    <citation type="submission" date="2022-09" db="EMBL/GenBank/DDBJ databases">
        <title>Shewanella sp. KJ10-1 sp.nov, isolated from marine algae.</title>
        <authorList>
            <person name="Butt M."/>
            <person name="Lee J.K."/>
            <person name="Kim J.M."/>
            <person name="Choi D.G."/>
        </authorList>
    </citation>
    <scope>NUCLEOTIDE SEQUENCE</scope>
    <source>
        <strain evidence="1">KJ10-1</strain>
    </source>
</reference>
<sequence length="525" mass="59136">MINRKFPVTGNEPKLIGRSNILDEILTAITKPVPDHIQVVDPRYSGKTVVLKKLKEIVSSDGSTEYSCVLLWDLGHITPKNDLEFLSQFATNLSEAIKDKFPDYSEHLKSSKDTFQQDIAEVLDALNDETKILVIFDGFDKALSSDKLTRNLWDQLRELAQNKSLTLITASRKSLRELIRNPDAQTSDFWNIFLSTPIRVDCFDENEIADILTNYCQVEFDKGALTELYNATNGTPVVLLEVLNYLLHAHDGKKITNALVQDAVSCSFESNHNFIDDLWHDCSPATQDNIRLLVEESEIQGASHSDKTSIVEKGFARASGSKLIKPSRLLQSYLESRANEKGAIDRLFSSEEAFAQNFNHVLSKRIVQISNIDHELNRYLQRSLEDLPNHPSVCLSGIRGILDKCFDIIWNAEFGGKVVPDGHFDTWNYHKEHESLQEFKTSFPQGAKRLKLLKALTTPERSNPLAKVVSKSTYVAINALYPFGDFGQHQEGEKMNLQMVYSSMLLAVELVASLQNDLAKSKDGV</sequence>
<dbReference type="RefSeq" id="WP_261732992.1">
    <property type="nucleotide sequence ID" value="NZ_JAODOQ010000001.1"/>
</dbReference>
<gene>
    <name evidence="1" type="ORF">N4T56_09055</name>
</gene>
<dbReference type="EMBL" id="JAODOQ010000001">
    <property type="protein sequence ID" value="MCT8986605.1"/>
    <property type="molecule type" value="Genomic_DNA"/>
</dbReference>
<proteinExistence type="predicted"/>
<evidence type="ECO:0000313" key="1">
    <source>
        <dbReference type="EMBL" id="MCT8986605.1"/>
    </source>
</evidence>
<evidence type="ECO:0000313" key="2">
    <source>
        <dbReference type="Proteomes" id="UP001431192"/>
    </source>
</evidence>
<comment type="caution">
    <text evidence="1">The sequence shown here is derived from an EMBL/GenBank/DDBJ whole genome shotgun (WGS) entry which is preliminary data.</text>
</comment>
<dbReference type="Gene3D" id="3.40.50.300">
    <property type="entry name" value="P-loop containing nucleotide triphosphate hydrolases"/>
    <property type="match status" value="1"/>
</dbReference>
<name>A0ABT2P5E6_9GAMM</name>
<organism evidence="1 2">
    <name type="scientific">Shewanella phaeophyticola</name>
    <dbReference type="NCBI Taxonomy" id="2978345"/>
    <lineage>
        <taxon>Bacteria</taxon>
        <taxon>Pseudomonadati</taxon>
        <taxon>Pseudomonadota</taxon>
        <taxon>Gammaproteobacteria</taxon>
        <taxon>Alteromonadales</taxon>
        <taxon>Shewanellaceae</taxon>
        <taxon>Shewanella</taxon>
    </lineage>
</organism>
<dbReference type="SUPFAM" id="SSF52540">
    <property type="entry name" value="P-loop containing nucleoside triphosphate hydrolases"/>
    <property type="match status" value="1"/>
</dbReference>